<dbReference type="Proteomes" id="UP000249748">
    <property type="component" value="Unassembled WGS sequence"/>
</dbReference>
<reference evidence="1" key="1">
    <citation type="submission" date="2018-02" db="EMBL/GenBank/DDBJ databases">
        <title>The genomes of Aspergillus section Nigri reveals drivers in fungal speciation.</title>
        <authorList>
            <consortium name="DOE Joint Genome Institute"/>
            <person name="Vesth T.C."/>
            <person name="Nybo J."/>
            <person name="Theobald S."/>
            <person name="Brandl J."/>
            <person name="Frisvad J.C."/>
            <person name="Nielsen K.F."/>
            <person name="Lyhne E.K."/>
            <person name="Kogle M.E."/>
            <person name="Kuo A."/>
            <person name="Riley R."/>
            <person name="Clum A."/>
            <person name="Nolan M."/>
            <person name="Lipzen A."/>
            <person name="Salamov A."/>
            <person name="Henrissat B."/>
            <person name="Wiebenga A."/>
            <person name="De vries R.P."/>
            <person name="Grigoriev I.V."/>
            <person name="Mortensen U.H."/>
            <person name="Andersen M.R."/>
            <person name="Baker S.E."/>
        </authorList>
    </citation>
    <scope>NUCLEOTIDE SEQUENCE</scope>
    <source>
        <strain evidence="1">CBS 115574</strain>
    </source>
</reference>
<evidence type="ECO:0000313" key="1">
    <source>
        <dbReference type="EMBL" id="RAK83801.1"/>
    </source>
</evidence>
<keyword evidence="2" id="KW-1185">Reference proteome</keyword>
<evidence type="ECO:0000313" key="2">
    <source>
        <dbReference type="Proteomes" id="UP000249748"/>
    </source>
</evidence>
<organism evidence="1 2">
    <name type="scientific">Aspergillus costaricaensis CBS 115574</name>
    <dbReference type="NCBI Taxonomy" id="1448317"/>
    <lineage>
        <taxon>Eukaryota</taxon>
        <taxon>Fungi</taxon>
        <taxon>Dikarya</taxon>
        <taxon>Ascomycota</taxon>
        <taxon>Pezizomycotina</taxon>
        <taxon>Eurotiomycetes</taxon>
        <taxon>Eurotiomycetidae</taxon>
        <taxon>Eurotiales</taxon>
        <taxon>Aspergillaceae</taxon>
        <taxon>Aspergillus</taxon>
        <taxon>Aspergillus subgen. Circumdati</taxon>
    </lineage>
</organism>
<dbReference type="EMBL" id="KZ824583">
    <property type="protein sequence ID" value="RAK83801.1"/>
    <property type="molecule type" value="Genomic_DNA"/>
</dbReference>
<proteinExistence type="predicted"/>
<name>A0ACD1I0H1_9EURO</name>
<accession>A0ACD1I0H1</accession>
<protein>
    <submittedName>
        <fullName evidence="1">Uncharacterized protein</fullName>
    </submittedName>
</protein>
<gene>
    <name evidence="1" type="ORF">BO79DRAFT_159955</name>
</gene>
<sequence>MFIRFFFFFLANLSQCVVSPSSPYCCPPLPPPHPFLRFDSFASRGCLLLFLGYHLASPLAQSVPLPEKRSHSGFKGRKGDGRETDLAAAGVLLSNQNHPSRIPLCNSLPLLAHRLQLFAVWELSRVRLVAPVLVPVAAASSRVAPACFDAWVVTLKHSVLSNDIALGAERHCEAPFKDIACFRRVAPCLSAKESPLVLVPALSHTLLGCMEASTSAFEAPRGLGIGW</sequence>